<sequence length="589" mass="66674">HHEEKQTLSFFKSPLREHGHVTHHDHSVHPDIESKPVDPRLATSAPSENQDGDIHDDPNFHHHAEATTAELFYDLFFVANLTTFTANLEINDNSSLKAYVGFFCLLWLTWYQVTLYDVCFSTDSVSERVAKAIHFSVMVGFAIMGVEWKVGQYVKDFHIYKAFGYVLVVSCVTLFLQYGVTLLYCKKYRKTVKPILRAMGFTLLSAILYGALTPAFPKEKFTGALDDFGDPIPRLQKSNVYIAWYVIGICETALTVAVSCKWRIISFKGTHMVQRMSLLTLIILGEGIIVICKSISKVIKNDYHWTSQVSGQVICAVLIIYFLYMLYFDRMHKEHFGTIKQQIWSFTHFPLHVVFVLVLQGISLLIIWRQAVILLSGTYNDLFNVASTAINEQSFKNGSQLYFEMNQTAYLRVFNHVSKNVDPEKALLQLDSGLKQMANAYGFLGKSASNATAVSEINNGFSVVYAACVKTLFDTLSVSVSKKQAVNLEKNKDADAMLAAYVNVFELVYSYVFIAGGFSLIITTFLGTISLPSHWKRLSQYIRLDLNYLFGIALVLLCAVRFKKTAFEKYIVSSWMIPTIALVYFVCVI</sequence>
<keyword evidence="2" id="KW-0812">Transmembrane</keyword>
<dbReference type="PANTHER" id="PTHR42101:SF1">
    <property type="entry name" value="LOW TEMPERATURE REQUIREMENT A"/>
    <property type="match status" value="1"/>
</dbReference>
<evidence type="ECO:0000256" key="1">
    <source>
        <dbReference type="SAM" id="MobiDB-lite"/>
    </source>
</evidence>
<feature type="transmembrane region" description="Helical" evidence="2">
    <location>
        <begin position="196"/>
        <end position="216"/>
    </location>
</feature>
<dbReference type="Pfam" id="PF06772">
    <property type="entry name" value="LtrA"/>
    <property type="match status" value="1"/>
</dbReference>
<evidence type="ECO:0000313" key="3">
    <source>
        <dbReference type="EMBL" id="PVH92182.1"/>
    </source>
</evidence>
<feature type="transmembrane region" description="Helical" evidence="2">
    <location>
        <begin position="544"/>
        <end position="564"/>
    </location>
</feature>
<dbReference type="STRING" id="97972.A0A2V1D2C6"/>
<accession>A0A2V1D2C6</accession>
<keyword evidence="2" id="KW-0472">Membrane</keyword>
<feature type="transmembrane region" description="Helical" evidence="2">
    <location>
        <begin position="98"/>
        <end position="120"/>
    </location>
</feature>
<feature type="region of interest" description="Disordered" evidence="1">
    <location>
        <begin position="21"/>
        <end position="59"/>
    </location>
</feature>
<feature type="transmembrane region" description="Helical" evidence="2">
    <location>
        <begin position="308"/>
        <end position="328"/>
    </location>
</feature>
<feature type="compositionally biased region" description="Basic and acidic residues" evidence="1">
    <location>
        <begin position="21"/>
        <end position="38"/>
    </location>
</feature>
<feature type="transmembrane region" description="Helical" evidence="2">
    <location>
        <begin position="570"/>
        <end position="588"/>
    </location>
</feature>
<evidence type="ECO:0008006" key="5">
    <source>
        <dbReference type="Google" id="ProtNLM"/>
    </source>
</evidence>
<dbReference type="EMBL" id="KZ805711">
    <property type="protein sequence ID" value="PVH92182.1"/>
    <property type="molecule type" value="Genomic_DNA"/>
</dbReference>
<dbReference type="AlphaFoldDB" id="A0A2V1D2C6"/>
<dbReference type="Proteomes" id="UP000244855">
    <property type="component" value="Unassembled WGS sequence"/>
</dbReference>
<dbReference type="InterPro" id="IPR010640">
    <property type="entry name" value="Low_temperature_requirement_A"/>
</dbReference>
<feature type="transmembrane region" description="Helical" evidence="2">
    <location>
        <begin position="508"/>
        <end position="532"/>
    </location>
</feature>
<organism evidence="3 4">
    <name type="scientific">Periconia macrospinosa</name>
    <dbReference type="NCBI Taxonomy" id="97972"/>
    <lineage>
        <taxon>Eukaryota</taxon>
        <taxon>Fungi</taxon>
        <taxon>Dikarya</taxon>
        <taxon>Ascomycota</taxon>
        <taxon>Pezizomycotina</taxon>
        <taxon>Dothideomycetes</taxon>
        <taxon>Pleosporomycetidae</taxon>
        <taxon>Pleosporales</taxon>
        <taxon>Massarineae</taxon>
        <taxon>Periconiaceae</taxon>
        <taxon>Periconia</taxon>
    </lineage>
</organism>
<feature type="non-terminal residue" evidence="3">
    <location>
        <position position="589"/>
    </location>
</feature>
<feature type="transmembrane region" description="Helical" evidence="2">
    <location>
        <begin position="132"/>
        <end position="150"/>
    </location>
</feature>
<dbReference type="OrthoDB" id="3177213at2759"/>
<feature type="transmembrane region" description="Helical" evidence="2">
    <location>
        <begin position="242"/>
        <end position="264"/>
    </location>
</feature>
<feature type="non-terminal residue" evidence="3">
    <location>
        <position position="1"/>
    </location>
</feature>
<feature type="transmembrane region" description="Helical" evidence="2">
    <location>
        <begin position="162"/>
        <end position="184"/>
    </location>
</feature>
<dbReference type="PANTHER" id="PTHR42101">
    <property type="entry name" value="CHROMOSOME 16, WHOLE GENOME SHOTGUN SEQUENCE"/>
    <property type="match status" value="1"/>
</dbReference>
<feature type="transmembrane region" description="Helical" evidence="2">
    <location>
        <begin position="349"/>
        <end position="368"/>
    </location>
</feature>
<reference evidence="3 4" key="1">
    <citation type="journal article" date="2018" name="Sci. Rep.">
        <title>Comparative genomics provides insights into the lifestyle and reveals functional heterogeneity of dark septate endophytic fungi.</title>
        <authorList>
            <person name="Knapp D.G."/>
            <person name="Nemeth J.B."/>
            <person name="Barry K."/>
            <person name="Hainaut M."/>
            <person name="Henrissat B."/>
            <person name="Johnson J."/>
            <person name="Kuo A."/>
            <person name="Lim J.H.P."/>
            <person name="Lipzen A."/>
            <person name="Nolan M."/>
            <person name="Ohm R.A."/>
            <person name="Tamas L."/>
            <person name="Grigoriev I.V."/>
            <person name="Spatafora J.W."/>
            <person name="Nagy L.G."/>
            <person name="Kovacs G.M."/>
        </authorList>
    </citation>
    <scope>NUCLEOTIDE SEQUENCE [LARGE SCALE GENOMIC DNA]</scope>
    <source>
        <strain evidence="3 4">DSE2036</strain>
    </source>
</reference>
<evidence type="ECO:0000313" key="4">
    <source>
        <dbReference type="Proteomes" id="UP000244855"/>
    </source>
</evidence>
<proteinExistence type="predicted"/>
<evidence type="ECO:0000256" key="2">
    <source>
        <dbReference type="SAM" id="Phobius"/>
    </source>
</evidence>
<name>A0A2V1D2C6_9PLEO</name>
<feature type="transmembrane region" description="Helical" evidence="2">
    <location>
        <begin position="276"/>
        <end position="296"/>
    </location>
</feature>
<protein>
    <recommendedName>
        <fullName evidence="5">Low temperature requirement A</fullName>
    </recommendedName>
</protein>
<gene>
    <name evidence="3" type="ORF">DM02DRAFT_479027</name>
</gene>
<keyword evidence="2" id="KW-1133">Transmembrane helix</keyword>
<keyword evidence="4" id="KW-1185">Reference proteome</keyword>